<evidence type="ECO:0000256" key="1">
    <source>
        <dbReference type="SAM" id="MobiDB-lite"/>
    </source>
</evidence>
<keyword evidence="3" id="KW-1185">Reference proteome</keyword>
<sequence>DTLGLENTLSRIISYDLQNNYKESDQINGKGSTNNRPMKRSVKNESLRTNHLHSDLPHERPHHSHIVPSGGDYSA</sequence>
<organism evidence="2 3">
    <name type="scientific">Ambispora gerdemannii</name>
    <dbReference type="NCBI Taxonomy" id="144530"/>
    <lineage>
        <taxon>Eukaryota</taxon>
        <taxon>Fungi</taxon>
        <taxon>Fungi incertae sedis</taxon>
        <taxon>Mucoromycota</taxon>
        <taxon>Glomeromycotina</taxon>
        <taxon>Glomeromycetes</taxon>
        <taxon>Archaeosporales</taxon>
        <taxon>Ambisporaceae</taxon>
        <taxon>Ambispora</taxon>
    </lineage>
</organism>
<comment type="caution">
    <text evidence="2">The sequence shown here is derived from an EMBL/GenBank/DDBJ whole genome shotgun (WGS) entry which is preliminary data.</text>
</comment>
<feature type="region of interest" description="Disordered" evidence="1">
    <location>
        <begin position="22"/>
        <end position="75"/>
    </location>
</feature>
<evidence type="ECO:0000313" key="3">
    <source>
        <dbReference type="Proteomes" id="UP000789831"/>
    </source>
</evidence>
<feature type="non-terminal residue" evidence="2">
    <location>
        <position position="1"/>
    </location>
</feature>
<dbReference type="AlphaFoldDB" id="A0A9N9E853"/>
<feature type="compositionally biased region" description="Polar residues" evidence="1">
    <location>
        <begin position="22"/>
        <end position="36"/>
    </location>
</feature>
<reference evidence="2" key="1">
    <citation type="submission" date="2021-06" db="EMBL/GenBank/DDBJ databases">
        <authorList>
            <person name="Kallberg Y."/>
            <person name="Tangrot J."/>
            <person name="Rosling A."/>
        </authorList>
    </citation>
    <scope>NUCLEOTIDE SEQUENCE</scope>
    <source>
        <strain evidence="2">MT106</strain>
    </source>
</reference>
<dbReference type="Proteomes" id="UP000789831">
    <property type="component" value="Unassembled WGS sequence"/>
</dbReference>
<evidence type="ECO:0000313" key="2">
    <source>
        <dbReference type="EMBL" id="CAG8663728.1"/>
    </source>
</evidence>
<proteinExistence type="predicted"/>
<accession>A0A9N9E853</accession>
<protein>
    <submittedName>
        <fullName evidence="2">3317_t:CDS:1</fullName>
    </submittedName>
</protein>
<gene>
    <name evidence="2" type="ORF">AGERDE_LOCUS11940</name>
</gene>
<name>A0A9N9E853_9GLOM</name>
<feature type="compositionally biased region" description="Basic and acidic residues" evidence="1">
    <location>
        <begin position="42"/>
        <end position="59"/>
    </location>
</feature>
<dbReference type="EMBL" id="CAJVPL010006326">
    <property type="protein sequence ID" value="CAG8663728.1"/>
    <property type="molecule type" value="Genomic_DNA"/>
</dbReference>